<dbReference type="RefSeq" id="XP_033681869.1">
    <property type="nucleotide sequence ID" value="XM_033823909.1"/>
</dbReference>
<dbReference type="Proteomes" id="UP000800094">
    <property type="component" value="Unassembled WGS sequence"/>
</dbReference>
<reference evidence="3" key="1">
    <citation type="journal article" date="2020" name="Stud. Mycol.">
        <title>101 Dothideomycetes genomes: a test case for predicting lifestyles and emergence of pathogens.</title>
        <authorList>
            <person name="Haridas S."/>
            <person name="Albert R."/>
            <person name="Binder M."/>
            <person name="Bloem J."/>
            <person name="Labutti K."/>
            <person name="Salamov A."/>
            <person name="Andreopoulos B."/>
            <person name="Baker S."/>
            <person name="Barry K."/>
            <person name="Bills G."/>
            <person name="Bluhm B."/>
            <person name="Cannon C."/>
            <person name="Castanera R."/>
            <person name="Culley D."/>
            <person name="Daum C."/>
            <person name="Ezra D."/>
            <person name="Gonzalez J."/>
            <person name="Henrissat B."/>
            <person name="Kuo A."/>
            <person name="Liang C."/>
            <person name="Lipzen A."/>
            <person name="Lutzoni F."/>
            <person name="Magnuson J."/>
            <person name="Mondo S."/>
            <person name="Nolan M."/>
            <person name="Ohm R."/>
            <person name="Pangilinan J."/>
            <person name="Park H.-J."/>
            <person name="Ramirez L."/>
            <person name="Alfaro M."/>
            <person name="Sun H."/>
            <person name="Tritt A."/>
            <person name="Yoshinaga Y."/>
            <person name="Zwiers L.-H."/>
            <person name="Turgeon B."/>
            <person name="Goodwin S."/>
            <person name="Spatafora J."/>
            <person name="Crous P."/>
            <person name="Grigoriev I."/>
        </authorList>
    </citation>
    <scope>NUCLEOTIDE SEQUENCE</scope>
    <source>
        <strain evidence="3">CBS 122368</strain>
    </source>
</reference>
<keyword evidence="2" id="KW-0812">Transmembrane</keyword>
<dbReference type="OrthoDB" id="1937642at2759"/>
<feature type="transmembrane region" description="Helical" evidence="2">
    <location>
        <begin position="273"/>
        <end position="297"/>
    </location>
</feature>
<organism evidence="3 4">
    <name type="scientific">Trematosphaeria pertusa</name>
    <dbReference type="NCBI Taxonomy" id="390896"/>
    <lineage>
        <taxon>Eukaryota</taxon>
        <taxon>Fungi</taxon>
        <taxon>Dikarya</taxon>
        <taxon>Ascomycota</taxon>
        <taxon>Pezizomycotina</taxon>
        <taxon>Dothideomycetes</taxon>
        <taxon>Pleosporomycetidae</taxon>
        <taxon>Pleosporales</taxon>
        <taxon>Massarineae</taxon>
        <taxon>Trematosphaeriaceae</taxon>
        <taxon>Trematosphaeria</taxon>
    </lineage>
</organism>
<dbReference type="GeneID" id="54577239"/>
<feature type="compositionally biased region" description="Basic residues" evidence="1">
    <location>
        <begin position="397"/>
        <end position="406"/>
    </location>
</feature>
<feature type="compositionally biased region" description="Basic and acidic residues" evidence="1">
    <location>
        <begin position="488"/>
        <end position="499"/>
    </location>
</feature>
<protein>
    <submittedName>
        <fullName evidence="3">Uncharacterized protein</fullName>
    </submittedName>
</protein>
<gene>
    <name evidence="3" type="ORF">BU26DRAFT_430929</name>
</gene>
<accession>A0A6A6I8I0</accession>
<keyword evidence="2" id="KW-1133">Transmembrane helix</keyword>
<evidence type="ECO:0000313" key="3">
    <source>
        <dbReference type="EMBL" id="KAF2246865.1"/>
    </source>
</evidence>
<keyword evidence="2" id="KW-0472">Membrane</keyword>
<feature type="transmembrane region" description="Helical" evidence="2">
    <location>
        <begin position="303"/>
        <end position="324"/>
    </location>
</feature>
<proteinExistence type="predicted"/>
<dbReference type="AlphaFoldDB" id="A0A6A6I8I0"/>
<feature type="region of interest" description="Disordered" evidence="1">
    <location>
        <begin position="383"/>
        <end position="415"/>
    </location>
</feature>
<keyword evidence="4" id="KW-1185">Reference proteome</keyword>
<feature type="region of interest" description="Disordered" evidence="1">
    <location>
        <begin position="434"/>
        <end position="499"/>
    </location>
</feature>
<feature type="transmembrane region" description="Helical" evidence="2">
    <location>
        <begin position="162"/>
        <end position="183"/>
    </location>
</feature>
<sequence length="499" mass="55196">MQSNAAQLRSQWSNPGDVLSLLLIIGGDIVQKALAQTTAGRIPPVCFSFGWVAYSFSTLVGVIGDGRLLPPPDYPVKVFNLESSYVRENKNWVIGRILRDNEVFMNKRGSLNGASIRISIYTAEAPWKKRSFSFVTERIWLFVTAAQIAVAVVPFAKDGEWGVFLITLSGIAAAIIAGELPQWNVEKLPLKRKSGKYMALTSGNGSREVMIIYSAGEALDLEELAAGESPRSDRVWEASSLFSAPKKGPKGQKLYHKNGSEMRTAFMWSGLPVGLWATRIVCFCQTIFWIALLITVAGLRSHSWYLVGVGGLGMLQNAVVAAVARSPDRRGLPLTLVDTIVTRGTMDGLMDLEMTINGAGQVLLDEFFPRSLRENELAWWSGDQDPYDNQRMEHGGRGRPRSRLPRKNIDIPDIDTSGKARLYRRSSSWESSVLSGDMELRTVSPPPIPRDFEPGANPSAKRPEVSTYSAQESPRPQLPARNDRRAKRSEDSVRSPDWA</sequence>
<evidence type="ECO:0000256" key="2">
    <source>
        <dbReference type="SAM" id="Phobius"/>
    </source>
</evidence>
<feature type="transmembrane region" description="Helical" evidence="2">
    <location>
        <begin position="139"/>
        <end position="156"/>
    </location>
</feature>
<evidence type="ECO:0000256" key="1">
    <source>
        <dbReference type="SAM" id="MobiDB-lite"/>
    </source>
</evidence>
<name>A0A6A6I8I0_9PLEO</name>
<dbReference type="EMBL" id="ML987198">
    <property type="protein sequence ID" value="KAF2246865.1"/>
    <property type="molecule type" value="Genomic_DNA"/>
</dbReference>
<evidence type="ECO:0000313" key="4">
    <source>
        <dbReference type="Proteomes" id="UP000800094"/>
    </source>
</evidence>